<evidence type="ECO:0000313" key="2">
    <source>
        <dbReference type="Proteomes" id="UP001148629"/>
    </source>
</evidence>
<dbReference type="Proteomes" id="UP001148629">
    <property type="component" value="Unassembled WGS sequence"/>
</dbReference>
<sequence length="647" mass="71726">MYNVCAASTDASPTEPSRDQLVSSTAGRVQAGIQLDPVSDEHSGPDEAKTDGLAIVFVDEKDQAFYGETSNVVFVRFLLRAVSNAISIPSKDGSLTECNTGDNSHQTSLSFMKTSRNTHNSPSTMPSAEEMDALLDTYFSVYGTLFPFIHEPTFRETYNECKASAFTKARRTWLGLLNMTFAMASNVDLSAEVSAKERFRKSSIFFARAASLCDGLVVRTVSLDIVQYLLLDVLYLQGTQRSVEAWNVHGILVRTAIALGLHSEKSGQGLGPILQETRRRTWLTIYCLDNLLSITYGRTPSIPVEHIVVQLPSPWISPPDMSRQQSNGADTNTEFLKATVRLHQIMGRSVADQYGMNLGIADQDMDETAAIQVANTVRQELRRWTSSLPPELALCKPGSEILSKSTDLNRLRVILTLRHHFASILIHRPLLYATLRYLATKEGSTGNILPYRINLAMAEAQECIRCAENTIEIVHSVLSAQRTGYDNLGVWFFTLFYVFTSSLVVLGRSILAQHGVYLDEDAPGRSVSSLLAKAVESLDKLDKGNDLVNNCARFIKYLAEKQGVQAHPVVADHDDARDRPNVEAENDDLVYERSLSTLVGLDLDISQSEMFDPFLDDLGFLLRTNDDDGRKRRNVDSETTLAPGRAH</sequence>
<keyword evidence="2" id="KW-1185">Reference proteome</keyword>
<proteinExistence type="predicted"/>
<evidence type="ECO:0000313" key="1">
    <source>
        <dbReference type="EMBL" id="KAJ3521117.1"/>
    </source>
</evidence>
<reference evidence="1" key="1">
    <citation type="submission" date="2022-08" db="EMBL/GenBank/DDBJ databases">
        <title>Genome Sequence of Fusarium decemcellulare.</title>
        <authorList>
            <person name="Buettner E."/>
        </authorList>
    </citation>
    <scope>NUCLEOTIDE SEQUENCE</scope>
    <source>
        <strain evidence="1">Babe19</strain>
    </source>
</reference>
<accession>A0ACC1RLS3</accession>
<protein>
    <submittedName>
        <fullName evidence="1">Uncharacterized protein</fullName>
    </submittedName>
</protein>
<organism evidence="1 2">
    <name type="scientific">Fusarium decemcellulare</name>
    <dbReference type="NCBI Taxonomy" id="57161"/>
    <lineage>
        <taxon>Eukaryota</taxon>
        <taxon>Fungi</taxon>
        <taxon>Dikarya</taxon>
        <taxon>Ascomycota</taxon>
        <taxon>Pezizomycotina</taxon>
        <taxon>Sordariomycetes</taxon>
        <taxon>Hypocreomycetidae</taxon>
        <taxon>Hypocreales</taxon>
        <taxon>Nectriaceae</taxon>
        <taxon>Fusarium</taxon>
        <taxon>Fusarium decemcellulare species complex</taxon>
    </lineage>
</organism>
<name>A0ACC1RLS3_9HYPO</name>
<gene>
    <name evidence="1" type="ORF">NM208_g13442</name>
</gene>
<dbReference type="EMBL" id="JANRMS010002748">
    <property type="protein sequence ID" value="KAJ3521117.1"/>
    <property type="molecule type" value="Genomic_DNA"/>
</dbReference>
<comment type="caution">
    <text evidence="1">The sequence shown here is derived from an EMBL/GenBank/DDBJ whole genome shotgun (WGS) entry which is preliminary data.</text>
</comment>